<proteinExistence type="predicted"/>
<dbReference type="SUPFAM" id="SSF49899">
    <property type="entry name" value="Concanavalin A-like lectins/glucanases"/>
    <property type="match status" value="1"/>
</dbReference>
<feature type="domain" description="Laminin G" evidence="1">
    <location>
        <begin position="14"/>
        <end position="71"/>
    </location>
</feature>
<sequence>KNEYIFTLLEENSDEPLLGLRLSQNKFHLLQKGHGSKRRITFKAVGLDDNRWHTVVLAVTGRYTILTVDCGIPLEL</sequence>
<dbReference type="AlphaFoldDB" id="A0ABD0QD15"/>
<evidence type="ECO:0000313" key="3">
    <source>
        <dbReference type="Proteomes" id="UP001529510"/>
    </source>
</evidence>
<dbReference type="Proteomes" id="UP001529510">
    <property type="component" value="Unassembled WGS sequence"/>
</dbReference>
<feature type="non-terminal residue" evidence="2">
    <location>
        <position position="76"/>
    </location>
</feature>
<evidence type="ECO:0000259" key="1">
    <source>
        <dbReference type="Pfam" id="PF02210"/>
    </source>
</evidence>
<gene>
    <name evidence="2" type="ORF">M9458_019715</name>
</gene>
<name>A0ABD0QD15_CIRMR</name>
<accession>A0ABD0QD15</accession>
<dbReference type="InterPro" id="IPR001791">
    <property type="entry name" value="Laminin_G"/>
</dbReference>
<keyword evidence="3" id="KW-1185">Reference proteome</keyword>
<protein>
    <recommendedName>
        <fullName evidence="1">Laminin G domain-containing protein</fullName>
    </recommendedName>
</protein>
<evidence type="ECO:0000313" key="2">
    <source>
        <dbReference type="EMBL" id="KAL0184019.1"/>
    </source>
</evidence>
<feature type="non-terminal residue" evidence="2">
    <location>
        <position position="1"/>
    </location>
</feature>
<reference evidence="2 3" key="1">
    <citation type="submission" date="2024-05" db="EMBL/GenBank/DDBJ databases">
        <title>Genome sequencing and assembly of Indian major carp, Cirrhinus mrigala (Hamilton, 1822).</title>
        <authorList>
            <person name="Mohindra V."/>
            <person name="Chowdhury L.M."/>
            <person name="Lal K."/>
            <person name="Jena J.K."/>
        </authorList>
    </citation>
    <scope>NUCLEOTIDE SEQUENCE [LARGE SCALE GENOMIC DNA]</scope>
    <source>
        <strain evidence="2">CM1030</strain>
        <tissue evidence="2">Blood</tissue>
    </source>
</reference>
<dbReference type="Pfam" id="PF02210">
    <property type="entry name" value="Laminin_G_2"/>
    <property type="match status" value="1"/>
</dbReference>
<dbReference type="InterPro" id="IPR013320">
    <property type="entry name" value="ConA-like_dom_sf"/>
</dbReference>
<organism evidence="2 3">
    <name type="scientific">Cirrhinus mrigala</name>
    <name type="common">Mrigala</name>
    <dbReference type="NCBI Taxonomy" id="683832"/>
    <lineage>
        <taxon>Eukaryota</taxon>
        <taxon>Metazoa</taxon>
        <taxon>Chordata</taxon>
        <taxon>Craniata</taxon>
        <taxon>Vertebrata</taxon>
        <taxon>Euteleostomi</taxon>
        <taxon>Actinopterygii</taxon>
        <taxon>Neopterygii</taxon>
        <taxon>Teleostei</taxon>
        <taxon>Ostariophysi</taxon>
        <taxon>Cypriniformes</taxon>
        <taxon>Cyprinidae</taxon>
        <taxon>Labeoninae</taxon>
        <taxon>Labeonini</taxon>
        <taxon>Cirrhinus</taxon>
    </lineage>
</organism>
<dbReference type="EMBL" id="JAMKFB020000009">
    <property type="protein sequence ID" value="KAL0184019.1"/>
    <property type="molecule type" value="Genomic_DNA"/>
</dbReference>
<dbReference type="Gene3D" id="2.60.120.200">
    <property type="match status" value="1"/>
</dbReference>
<comment type="caution">
    <text evidence="2">The sequence shown here is derived from an EMBL/GenBank/DDBJ whole genome shotgun (WGS) entry which is preliminary data.</text>
</comment>